<keyword evidence="3 6" id="KW-1133">Transmembrane helix</keyword>
<dbReference type="Gene3D" id="1.10.287.1260">
    <property type="match status" value="1"/>
</dbReference>
<dbReference type="GO" id="GO:0008381">
    <property type="term" value="F:mechanosensitive monoatomic ion channel activity"/>
    <property type="evidence" value="ECO:0007669"/>
    <property type="project" value="InterPro"/>
</dbReference>
<evidence type="ECO:0000256" key="5">
    <source>
        <dbReference type="SAM" id="MobiDB-lite"/>
    </source>
</evidence>
<dbReference type="Gene3D" id="2.30.30.60">
    <property type="match status" value="1"/>
</dbReference>
<accession>A0A927F624</accession>
<dbReference type="InterPro" id="IPR010920">
    <property type="entry name" value="LSM_dom_sf"/>
</dbReference>
<evidence type="ECO:0000313" key="9">
    <source>
        <dbReference type="Proteomes" id="UP000622317"/>
    </source>
</evidence>
<feature type="transmembrane region" description="Helical" evidence="6">
    <location>
        <begin position="54"/>
        <end position="76"/>
    </location>
</feature>
<dbReference type="PANTHER" id="PTHR30221">
    <property type="entry name" value="SMALL-CONDUCTANCE MECHANOSENSITIVE CHANNEL"/>
    <property type="match status" value="1"/>
</dbReference>
<keyword evidence="2 6" id="KW-0812">Transmembrane</keyword>
<dbReference type="RefSeq" id="WP_191616233.1">
    <property type="nucleotide sequence ID" value="NZ_JACYFG010000007.1"/>
</dbReference>
<comment type="caution">
    <text evidence="8">The sequence shown here is derived from an EMBL/GenBank/DDBJ whole genome shotgun (WGS) entry which is preliminary data.</text>
</comment>
<feature type="compositionally biased region" description="Basic and acidic residues" evidence="5">
    <location>
        <begin position="173"/>
        <end position="189"/>
    </location>
</feature>
<dbReference type="GO" id="GO:0016020">
    <property type="term" value="C:membrane"/>
    <property type="evidence" value="ECO:0007669"/>
    <property type="project" value="UniProtKB-SubCell"/>
</dbReference>
<name>A0A927F624_9BACT</name>
<protein>
    <submittedName>
        <fullName evidence="8">Mechanosensitive ion channel</fullName>
    </submittedName>
</protein>
<dbReference type="InterPro" id="IPR045275">
    <property type="entry name" value="MscS_archaea/bacteria_type"/>
</dbReference>
<dbReference type="PANTHER" id="PTHR30221:SF8">
    <property type="entry name" value="SMALL-CONDUCTANCE MECHANOSENSITIVE CHANNEL"/>
    <property type="match status" value="1"/>
</dbReference>
<proteinExistence type="predicted"/>
<feature type="transmembrane region" description="Helical" evidence="6">
    <location>
        <begin position="88"/>
        <end position="115"/>
    </location>
</feature>
<evidence type="ECO:0000313" key="8">
    <source>
        <dbReference type="EMBL" id="MBD5779093.1"/>
    </source>
</evidence>
<feature type="compositionally biased region" description="Basic and acidic residues" evidence="5">
    <location>
        <begin position="197"/>
        <end position="207"/>
    </location>
</feature>
<dbReference type="InterPro" id="IPR023408">
    <property type="entry name" value="MscS_beta-dom_sf"/>
</dbReference>
<gene>
    <name evidence="8" type="ORF">IEN85_06280</name>
</gene>
<comment type="subcellular location">
    <subcellularLocation>
        <location evidence="1">Membrane</location>
    </subcellularLocation>
</comment>
<evidence type="ECO:0000256" key="6">
    <source>
        <dbReference type="SAM" id="Phobius"/>
    </source>
</evidence>
<organism evidence="8 9">
    <name type="scientific">Pelagicoccus enzymogenes</name>
    <dbReference type="NCBI Taxonomy" id="2773457"/>
    <lineage>
        <taxon>Bacteria</taxon>
        <taxon>Pseudomonadati</taxon>
        <taxon>Verrucomicrobiota</taxon>
        <taxon>Opitutia</taxon>
        <taxon>Puniceicoccales</taxon>
        <taxon>Pelagicoccaceae</taxon>
        <taxon>Pelagicoccus</taxon>
    </lineage>
</organism>
<dbReference type="Pfam" id="PF00924">
    <property type="entry name" value="MS_channel_2nd"/>
    <property type="match status" value="1"/>
</dbReference>
<feature type="transmembrane region" description="Helical" evidence="6">
    <location>
        <begin position="12"/>
        <end position="33"/>
    </location>
</feature>
<evidence type="ECO:0000256" key="4">
    <source>
        <dbReference type="ARBA" id="ARBA00023136"/>
    </source>
</evidence>
<keyword evidence="9" id="KW-1185">Reference proteome</keyword>
<dbReference type="SUPFAM" id="SSF50182">
    <property type="entry name" value="Sm-like ribonucleoproteins"/>
    <property type="match status" value="1"/>
</dbReference>
<sequence length="207" mass="22766">MSYWTEFEWGRFLGDALASILIIVGALAFWLVVSRSFRALESKSRVSQTLLLPLKLIARYAVVLIALLLCLTAYGIPIGSFWTLVSTTIGLVAIGFVAVWSVLSNISATFLILLVQPFKMGDYVAIVGEEVMGRVVDINFLFTTVRKGSGDTYKVPNNQFFQKCLLRPADAAKLEGEEKSEEKATEPEHAQANLEGIDERKSATSPA</sequence>
<evidence type="ECO:0000256" key="2">
    <source>
        <dbReference type="ARBA" id="ARBA00022692"/>
    </source>
</evidence>
<reference evidence="8" key="1">
    <citation type="submission" date="2020-09" db="EMBL/GenBank/DDBJ databases">
        <title>Pelagicoccus enzymogenes sp. nov. with an EPS production, isolated from marine sediment.</title>
        <authorList>
            <person name="Feng X."/>
        </authorList>
    </citation>
    <scope>NUCLEOTIDE SEQUENCE</scope>
    <source>
        <strain evidence="8">NFK12</strain>
    </source>
</reference>
<dbReference type="InterPro" id="IPR006685">
    <property type="entry name" value="MscS_channel_2nd"/>
</dbReference>
<keyword evidence="4 6" id="KW-0472">Membrane</keyword>
<dbReference type="EMBL" id="JACYFG010000007">
    <property type="protein sequence ID" value="MBD5779093.1"/>
    <property type="molecule type" value="Genomic_DNA"/>
</dbReference>
<feature type="region of interest" description="Disordered" evidence="5">
    <location>
        <begin position="173"/>
        <end position="207"/>
    </location>
</feature>
<dbReference type="Proteomes" id="UP000622317">
    <property type="component" value="Unassembled WGS sequence"/>
</dbReference>
<dbReference type="AlphaFoldDB" id="A0A927F624"/>
<evidence type="ECO:0000256" key="3">
    <source>
        <dbReference type="ARBA" id="ARBA00022989"/>
    </source>
</evidence>
<evidence type="ECO:0000256" key="1">
    <source>
        <dbReference type="ARBA" id="ARBA00004370"/>
    </source>
</evidence>
<feature type="domain" description="Mechanosensitive ion channel MscS" evidence="7">
    <location>
        <begin position="102"/>
        <end position="162"/>
    </location>
</feature>
<evidence type="ECO:0000259" key="7">
    <source>
        <dbReference type="Pfam" id="PF00924"/>
    </source>
</evidence>